<dbReference type="AlphaFoldDB" id="A0A8H3YEA1"/>
<dbReference type="InterPro" id="IPR036864">
    <property type="entry name" value="Zn2-C6_fun-type_DNA-bd_sf"/>
</dbReference>
<dbReference type="Proteomes" id="UP000620104">
    <property type="component" value="Unassembled WGS sequence"/>
</dbReference>
<protein>
    <recommendedName>
        <fullName evidence="2">Zn(2)-C6 fungal-type domain-containing protein</fullName>
    </recommendedName>
</protein>
<dbReference type="PANTHER" id="PTHR37534">
    <property type="entry name" value="TRANSCRIPTIONAL ACTIVATOR PROTEIN UGA3"/>
    <property type="match status" value="1"/>
</dbReference>
<dbReference type="CDD" id="cd00067">
    <property type="entry name" value="GAL4"/>
    <property type="match status" value="2"/>
</dbReference>
<name>A0A8H3YEA1_9TREE</name>
<sequence length="727" mass="80586">MSSSGSTPRLMLRPCKACQTAKRRCSLDQPACVQCVRRWPNDAGHLCMYDDPLSSDGRQKRYHSKSRDGCAICRERRVKCDLGKPSCRNCQDRGRSCVYTHERKSQKAAQSTAAAINVEKEIERVSPADLTLAEDAETELTLDSARLVPVDDGPEEMEVASPTGHTERSTLSVLPTRRMVWNQQLAELSCHLGPWLLPLLLEAQQGQAETIVDLFPLVPQLSIFQVGRETPRIPQASQPITPYLQMFFPDLVAQSRAVVRHDVQTTETGQMLNHFFGIAVQTLITIREPYVDVHQPIHAVPGPITNPWLQYLLPIVFGAPPNFSSFTAIVSLDALKHAIYAYAATDIACQPFRGKRMTTPPAQANAQITETMIKDSALYRRRALDLLEMLQLLELPSGYVKSGSGARVQAGEVEARHVALAASLLLSFRDRLAEEKDWQASLERVLDIAVPLAENILVNKDARAVPQADPNPHQFLIDQAVCTEMICCLSSSTAPKLLRYASSDMFLNSGCSDRPLDDVALTFGIDRKTVHFLCKITALAGLGVNLIALASNARKFCDTAPTFAEGMNEKLIEYASEVDKCLEEVKELQLRSKTVSVHPRIRLGNLCYLAIPEIIMLSEIKRIAIDSPLVQAKVAALRGSLIEAMSSNYYQGLLYPAVFSSLYATDLPHQQEADDSLNLIQAQYGINTIVCRRWVMLGRAAQITKQYVPPASWIAALQLANCFIPFF</sequence>
<evidence type="ECO:0000313" key="3">
    <source>
        <dbReference type="EMBL" id="GHJ86335.1"/>
    </source>
</evidence>
<keyword evidence="1" id="KW-0539">Nucleus</keyword>
<dbReference type="EMBL" id="BLZA01000017">
    <property type="protein sequence ID" value="GHJ86335.1"/>
    <property type="molecule type" value="Genomic_DNA"/>
</dbReference>
<evidence type="ECO:0000259" key="2">
    <source>
        <dbReference type="PROSITE" id="PS50048"/>
    </source>
</evidence>
<keyword evidence="4" id="KW-1185">Reference proteome</keyword>
<dbReference type="PROSITE" id="PS00463">
    <property type="entry name" value="ZN2_CY6_FUNGAL_1"/>
    <property type="match status" value="1"/>
</dbReference>
<feature type="domain" description="Zn(2)-C6 fungal-type" evidence="2">
    <location>
        <begin position="69"/>
        <end position="99"/>
    </location>
</feature>
<proteinExistence type="predicted"/>
<gene>
    <name evidence="3" type="ORF">NliqN6_2737</name>
</gene>
<dbReference type="InterPro" id="IPR001138">
    <property type="entry name" value="Zn2Cys6_DnaBD"/>
</dbReference>
<dbReference type="SUPFAM" id="SSF57701">
    <property type="entry name" value="Zn2/Cys6 DNA-binding domain"/>
    <property type="match status" value="1"/>
</dbReference>
<organism evidence="3 4">
    <name type="scientific">Naganishia liquefaciens</name>
    <dbReference type="NCBI Taxonomy" id="104408"/>
    <lineage>
        <taxon>Eukaryota</taxon>
        <taxon>Fungi</taxon>
        <taxon>Dikarya</taxon>
        <taxon>Basidiomycota</taxon>
        <taxon>Agaricomycotina</taxon>
        <taxon>Tremellomycetes</taxon>
        <taxon>Filobasidiales</taxon>
        <taxon>Filobasidiaceae</taxon>
        <taxon>Naganishia</taxon>
    </lineage>
</organism>
<dbReference type="GO" id="GO:0008270">
    <property type="term" value="F:zinc ion binding"/>
    <property type="evidence" value="ECO:0007669"/>
    <property type="project" value="InterPro"/>
</dbReference>
<evidence type="ECO:0000256" key="1">
    <source>
        <dbReference type="ARBA" id="ARBA00023242"/>
    </source>
</evidence>
<dbReference type="PROSITE" id="PS50048">
    <property type="entry name" value="ZN2_CY6_FUNGAL_2"/>
    <property type="match status" value="1"/>
</dbReference>
<dbReference type="GO" id="GO:0000981">
    <property type="term" value="F:DNA-binding transcription factor activity, RNA polymerase II-specific"/>
    <property type="evidence" value="ECO:0007669"/>
    <property type="project" value="InterPro"/>
</dbReference>
<accession>A0A8H3YEA1</accession>
<evidence type="ECO:0000313" key="4">
    <source>
        <dbReference type="Proteomes" id="UP000620104"/>
    </source>
</evidence>
<dbReference type="Gene3D" id="4.10.240.10">
    <property type="entry name" value="Zn(2)-C6 fungal-type DNA-binding domain"/>
    <property type="match status" value="1"/>
</dbReference>
<dbReference type="SMART" id="SM00066">
    <property type="entry name" value="GAL4"/>
    <property type="match status" value="2"/>
</dbReference>
<reference evidence="3" key="1">
    <citation type="submission" date="2020-07" db="EMBL/GenBank/DDBJ databases">
        <title>Draft Genome Sequence of a Deep-Sea Yeast, Naganishia (Cryptococcus) liquefaciens strain N6.</title>
        <authorList>
            <person name="Han Y.W."/>
            <person name="Kajitani R."/>
            <person name="Morimoto H."/>
            <person name="Parhat M."/>
            <person name="Tsubouchi H."/>
            <person name="Bakenova O."/>
            <person name="Ogata M."/>
            <person name="Argunhan B."/>
            <person name="Aoki R."/>
            <person name="Kajiwara S."/>
            <person name="Itoh T."/>
            <person name="Iwasaki H."/>
        </authorList>
    </citation>
    <scope>NUCLEOTIDE SEQUENCE</scope>
    <source>
        <strain evidence="3">N6</strain>
    </source>
</reference>
<dbReference type="OrthoDB" id="5419315at2759"/>
<dbReference type="Pfam" id="PF00172">
    <property type="entry name" value="Zn_clus"/>
    <property type="match status" value="1"/>
</dbReference>
<dbReference type="PANTHER" id="PTHR37534:SF20">
    <property type="entry name" value="PRO1A C6 ZINK-FINGER PROTEIN"/>
    <property type="match status" value="1"/>
</dbReference>
<comment type="caution">
    <text evidence="3">The sequence shown here is derived from an EMBL/GenBank/DDBJ whole genome shotgun (WGS) entry which is preliminary data.</text>
</comment>